<reference evidence="1 2" key="1">
    <citation type="submission" date="2019-05" db="EMBL/GenBank/DDBJ databases">
        <authorList>
            <person name="Farhan Ul Haque M."/>
        </authorList>
    </citation>
    <scope>NUCLEOTIDE SEQUENCE [LARGE SCALE GENOMIC DNA]</scope>
    <source>
        <strain evidence="1">2</strain>
    </source>
</reference>
<evidence type="ECO:0000313" key="2">
    <source>
        <dbReference type="Proteomes" id="UP000485880"/>
    </source>
</evidence>
<keyword evidence="2" id="KW-1185">Reference proteome</keyword>
<proteinExistence type="predicted"/>
<dbReference type="Proteomes" id="UP000485880">
    <property type="component" value="Unassembled WGS sequence"/>
</dbReference>
<accession>A0A8B6M5C8</accession>
<dbReference type="EMBL" id="CABFMQ020000073">
    <property type="protein sequence ID" value="VTZ49540.1"/>
    <property type="molecule type" value="Genomic_DNA"/>
</dbReference>
<evidence type="ECO:0000313" key="1">
    <source>
        <dbReference type="EMBL" id="VTZ49540.1"/>
    </source>
</evidence>
<comment type="caution">
    <text evidence="1">The sequence shown here is derived from an EMBL/GenBank/DDBJ whole genome shotgun (WGS) entry which is preliminary data.</text>
</comment>
<protein>
    <submittedName>
        <fullName evidence="1">Uncharacterized protein</fullName>
    </submittedName>
</protein>
<name>A0A8B6M5C8_METTU</name>
<dbReference type="AlphaFoldDB" id="A0A8B6M5C8"/>
<organism evidence="1 2">
    <name type="scientific">Methylocella tundrae</name>
    <dbReference type="NCBI Taxonomy" id="227605"/>
    <lineage>
        <taxon>Bacteria</taxon>
        <taxon>Pseudomonadati</taxon>
        <taxon>Pseudomonadota</taxon>
        <taxon>Alphaproteobacteria</taxon>
        <taxon>Hyphomicrobiales</taxon>
        <taxon>Beijerinckiaceae</taxon>
        <taxon>Methylocella</taxon>
    </lineage>
</organism>
<gene>
    <name evidence="1" type="ORF">MPC4_170071</name>
</gene>
<sequence>MWRRDITRRAVSHRGEGMPNWAFQPNAVKIALIESVNVSVAALRHIGADVRTGALTRDQQTLQREGVGLAERDLCNEPD</sequence>